<gene>
    <name evidence="2" type="ORF">MAE02_04000</name>
</gene>
<dbReference type="AlphaFoldDB" id="A0A512BL61"/>
<dbReference type="Proteomes" id="UP000321085">
    <property type="component" value="Unassembled WGS sequence"/>
</dbReference>
<comment type="caution">
    <text evidence="2">The sequence shown here is derived from an EMBL/GenBank/DDBJ whole genome shotgun (WGS) entry which is preliminary data.</text>
</comment>
<name>A0A512BL61_9HYPH</name>
<evidence type="ECO:0000313" key="3">
    <source>
        <dbReference type="Proteomes" id="UP000321085"/>
    </source>
</evidence>
<evidence type="ECO:0000313" key="2">
    <source>
        <dbReference type="EMBL" id="GEO12704.1"/>
    </source>
</evidence>
<reference evidence="2 3" key="1">
    <citation type="submission" date="2019-07" db="EMBL/GenBank/DDBJ databases">
        <title>Whole genome shotgun sequence of Microvirga aerophila NBRC 106136.</title>
        <authorList>
            <person name="Hosoyama A."/>
            <person name="Uohara A."/>
            <person name="Ohji S."/>
            <person name="Ichikawa N."/>
        </authorList>
    </citation>
    <scope>NUCLEOTIDE SEQUENCE [LARGE SCALE GENOMIC DNA]</scope>
    <source>
        <strain evidence="2 3">NBRC 106136</strain>
    </source>
</reference>
<protein>
    <submittedName>
        <fullName evidence="2">Uncharacterized protein</fullName>
    </submittedName>
</protein>
<dbReference type="EMBL" id="BJYU01000002">
    <property type="protein sequence ID" value="GEO12704.1"/>
    <property type="molecule type" value="Genomic_DNA"/>
</dbReference>
<accession>A0A512BL61</accession>
<feature type="region of interest" description="Disordered" evidence="1">
    <location>
        <begin position="1"/>
        <end position="116"/>
    </location>
</feature>
<sequence length="116" mass="12753">MIRDPRSEAEKARADLVRNSEMGMAVPESPLEERPSVTPETFGERRHGETFGDTTENGRVSIIDETASQDEANRDIGDSTGTIATSRDIPVDPAHVIPPPTHRSDEDDQVLSRAKE</sequence>
<proteinExistence type="predicted"/>
<feature type="compositionally biased region" description="Basic and acidic residues" evidence="1">
    <location>
        <begin position="1"/>
        <end position="18"/>
    </location>
</feature>
<dbReference type="OrthoDB" id="8020299at2"/>
<evidence type="ECO:0000256" key="1">
    <source>
        <dbReference type="SAM" id="MobiDB-lite"/>
    </source>
</evidence>
<organism evidence="2 3">
    <name type="scientific">Microvirga aerophila</name>
    <dbReference type="NCBI Taxonomy" id="670291"/>
    <lineage>
        <taxon>Bacteria</taxon>
        <taxon>Pseudomonadati</taxon>
        <taxon>Pseudomonadota</taxon>
        <taxon>Alphaproteobacteria</taxon>
        <taxon>Hyphomicrobiales</taxon>
        <taxon>Methylobacteriaceae</taxon>
        <taxon>Microvirga</taxon>
    </lineage>
</organism>
<keyword evidence="3" id="KW-1185">Reference proteome</keyword>
<dbReference type="RefSeq" id="WP_114184599.1">
    <property type="nucleotide sequence ID" value="NZ_BJYU01000002.1"/>
</dbReference>